<proteinExistence type="predicted"/>
<dbReference type="PANTHER" id="PTHR22789:SF16">
    <property type="entry name" value="RHAMNULOSE-1-PHOSPHATE ALDOLASE"/>
    <property type="match status" value="1"/>
</dbReference>
<dbReference type="GO" id="GO:0019323">
    <property type="term" value="P:pentose catabolic process"/>
    <property type="evidence" value="ECO:0007669"/>
    <property type="project" value="TreeGrafter"/>
</dbReference>
<dbReference type="PANTHER" id="PTHR22789">
    <property type="entry name" value="FUCULOSE PHOSPHATE ALDOLASE"/>
    <property type="match status" value="1"/>
</dbReference>
<dbReference type="EMBL" id="FOEC01000002">
    <property type="protein sequence ID" value="SEO53648.1"/>
    <property type="molecule type" value="Genomic_DNA"/>
</dbReference>
<dbReference type="GO" id="GO:0046872">
    <property type="term" value="F:metal ion binding"/>
    <property type="evidence" value="ECO:0007669"/>
    <property type="project" value="UniProtKB-KW"/>
</dbReference>
<sequence>MGIEQANCMRRFIRMCDDGWVEGWHESNGGNLSYRLDEEDIRVVMPYLKVSGEGHDWVGIGRKEPDIANALFLVTAAGSPMRKVSIDPTLNCGIVEIDESGSAWRRVWGLRNARPTSEFLGHLLAHAALIRDADGDSRVVYHAHCQNVIALSLILNASEAEWNRALWGAMTEVVMLTPQGVGVLPWMLPGGRELAEQTALKIAEHAAVVWSQHGLIVTGPDFDETFGLTHTIEKAASIYLKARAANGGRVPDHLVPPAQLREVCDAIGASFNEDLLQ</sequence>
<dbReference type="Pfam" id="PF00596">
    <property type="entry name" value="Aldolase_II"/>
    <property type="match status" value="1"/>
</dbReference>
<dbReference type="AlphaFoldDB" id="A0A1H8QHX7"/>
<reference evidence="4" key="1">
    <citation type="submission" date="2016-10" db="EMBL/GenBank/DDBJ databases">
        <authorList>
            <person name="Varghese N."/>
        </authorList>
    </citation>
    <scope>NUCLEOTIDE SEQUENCE [LARGE SCALE GENOMIC DNA]</scope>
    <source>
        <strain evidence="4">DSM 21843</strain>
    </source>
</reference>
<dbReference type="Proteomes" id="UP000182975">
    <property type="component" value="Unassembled WGS sequence"/>
</dbReference>
<evidence type="ECO:0000313" key="3">
    <source>
        <dbReference type="EMBL" id="SEO53648.1"/>
    </source>
</evidence>
<evidence type="ECO:0000313" key="4">
    <source>
        <dbReference type="Proteomes" id="UP000182975"/>
    </source>
</evidence>
<dbReference type="RefSeq" id="WP_074777111.1">
    <property type="nucleotide sequence ID" value="NZ_FOEC01000002.1"/>
</dbReference>
<dbReference type="InterPro" id="IPR050197">
    <property type="entry name" value="Aldolase_class_II_sugar_metab"/>
</dbReference>
<gene>
    <name evidence="3" type="ORF">SAMN02910314_00489</name>
</gene>
<keyword evidence="4" id="KW-1185">Reference proteome</keyword>
<dbReference type="GO" id="GO:0016832">
    <property type="term" value="F:aldehyde-lyase activity"/>
    <property type="evidence" value="ECO:0007669"/>
    <property type="project" value="TreeGrafter"/>
</dbReference>
<dbReference type="STRING" id="79604.AAY81_08355"/>
<dbReference type="SUPFAM" id="SSF53639">
    <property type="entry name" value="AraD/HMP-PK domain-like"/>
    <property type="match status" value="1"/>
</dbReference>
<dbReference type="SMART" id="SM01007">
    <property type="entry name" value="Aldolase_II"/>
    <property type="match status" value="1"/>
</dbReference>
<evidence type="ECO:0000259" key="2">
    <source>
        <dbReference type="SMART" id="SM01007"/>
    </source>
</evidence>
<dbReference type="InterPro" id="IPR001303">
    <property type="entry name" value="Aldolase_II/adducin_N"/>
</dbReference>
<feature type="domain" description="Class II aldolase/adducin N-terminal" evidence="2">
    <location>
        <begin position="10"/>
        <end position="240"/>
    </location>
</feature>
<dbReference type="Gene3D" id="3.40.225.10">
    <property type="entry name" value="Class II aldolase/adducin N-terminal domain"/>
    <property type="match status" value="1"/>
</dbReference>
<name>A0A1H8QHX7_9ACTN</name>
<keyword evidence="1" id="KW-0479">Metal-binding</keyword>
<dbReference type="NCBIfam" id="NF002963">
    <property type="entry name" value="PRK03634.1"/>
    <property type="match status" value="1"/>
</dbReference>
<protein>
    <submittedName>
        <fullName evidence="3">Rhamnulose-1-phosphate aldolase</fullName>
    </submittedName>
</protein>
<dbReference type="InterPro" id="IPR036409">
    <property type="entry name" value="Aldolase_II/adducin_N_sf"/>
</dbReference>
<organism evidence="3 4">
    <name type="scientific">Denitrobacterium detoxificans</name>
    <dbReference type="NCBI Taxonomy" id="79604"/>
    <lineage>
        <taxon>Bacteria</taxon>
        <taxon>Bacillati</taxon>
        <taxon>Actinomycetota</taxon>
        <taxon>Coriobacteriia</taxon>
        <taxon>Eggerthellales</taxon>
        <taxon>Eggerthellaceae</taxon>
        <taxon>Denitrobacterium</taxon>
    </lineage>
</organism>
<evidence type="ECO:0000256" key="1">
    <source>
        <dbReference type="ARBA" id="ARBA00022723"/>
    </source>
</evidence>
<accession>A0A1H8QHX7</accession>
<dbReference type="GO" id="GO:0005829">
    <property type="term" value="C:cytosol"/>
    <property type="evidence" value="ECO:0007669"/>
    <property type="project" value="TreeGrafter"/>
</dbReference>